<gene>
    <name evidence="1" type="primary">RvY_19310-1</name>
    <name evidence="1" type="synonym">RvY_19310.1</name>
    <name evidence="1" type="ORF">RvY_19310</name>
</gene>
<evidence type="ECO:0000313" key="1">
    <source>
        <dbReference type="EMBL" id="GAV09835.1"/>
    </source>
</evidence>
<organism evidence="1 2">
    <name type="scientific">Ramazzottius varieornatus</name>
    <name type="common">Water bear</name>
    <name type="synonym">Tardigrade</name>
    <dbReference type="NCBI Taxonomy" id="947166"/>
    <lineage>
        <taxon>Eukaryota</taxon>
        <taxon>Metazoa</taxon>
        <taxon>Ecdysozoa</taxon>
        <taxon>Tardigrada</taxon>
        <taxon>Eutardigrada</taxon>
        <taxon>Parachela</taxon>
        <taxon>Hypsibioidea</taxon>
        <taxon>Ramazzottiidae</taxon>
        <taxon>Ramazzottius</taxon>
    </lineage>
</organism>
<dbReference type="EMBL" id="BDGG01000029">
    <property type="protein sequence ID" value="GAV09835.1"/>
    <property type="molecule type" value="Genomic_DNA"/>
</dbReference>
<proteinExistence type="predicted"/>
<keyword evidence="2" id="KW-1185">Reference proteome</keyword>
<dbReference type="Proteomes" id="UP000186922">
    <property type="component" value="Unassembled WGS sequence"/>
</dbReference>
<evidence type="ECO:0008006" key="3">
    <source>
        <dbReference type="Google" id="ProtNLM"/>
    </source>
</evidence>
<comment type="caution">
    <text evidence="1">The sequence shown here is derived from an EMBL/GenBank/DDBJ whole genome shotgun (WGS) entry which is preliminary data.</text>
</comment>
<protein>
    <recommendedName>
        <fullName evidence="3">Receptor ligand binding region domain-containing protein</fullName>
    </recommendedName>
</protein>
<accession>A0A1D1W8Z7</accession>
<evidence type="ECO:0000313" key="2">
    <source>
        <dbReference type="Proteomes" id="UP000186922"/>
    </source>
</evidence>
<name>A0A1D1W8Z7_RAMVA</name>
<dbReference type="AlphaFoldDB" id="A0A1D1W8Z7"/>
<sequence length="124" mass="13898">GPLSPDWMNYDRFASTFQFGAVDVVLMGRAMLSLMNLYSWERLAIIFDIQSGDTHGRDIRTQQQCLPVIPLLRQQAAHIEVIQIDTDSNDPNADLAAPFLVAKAHSRSKQYKLVAGLQLARSLQ</sequence>
<feature type="non-terminal residue" evidence="1">
    <location>
        <position position="1"/>
    </location>
</feature>
<reference evidence="1 2" key="1">
    <citation type="journal article" date="2016" name="Nat. Commun.">
        <title>Extremotolerant tardigrade genome and improved radiotolerance of human cultured cells by tardigrade-unique protein.</title>
        <authorList>
            <person name="Hashimoto T."/>
            <person name="Horikawa D.D."/>
            <person name="Saito Y."/>
            <person name="Kuwahara H."/>
            <person name="Kozuka-Hata H."/>
            <person name="Shin-I T."/>
            <person name="Minakuchi Y."/>
            <person name="Ohishi K."/>
            <person name="Motoyama A."/>
            <person name="Aizu T."/>
            <person name="Enomoto A."/>
            <person name="Kondo K."/>
            <person name="Tanaka S."/>
            <person name="Hara Y."/>
            <person name="Koshikawa S."/>
            <person name="Sagara H."/>
            <person name="Miura T."/>
            <person name="Yokobori S."/>
            <person name="Miyagawa K."/>
            <person name="Suzuki Y."/>
            <person name="Kubo T."/>
            <person name="Oyama M."/>
            <person name="Kohara Y."/>
            <person name="Fujiyama A."/>
            <person name="Arakawa K."/>
            <person name="Katayama T."/>
            <person name="Toyoda A."/>
            <person name="Kunieda T."/>
        </authorList>
    </citation>
    <scope>NUCLEOTIDE SEQUENCE [LARGE SCALE GENOMIC DNA]</scope>
    <source>
        <strain evidence="1 2">YOKOZUNA-1</strain>
    </source>
</reference>